<dbReference type="GO" id="GO:0046872">
    <property type="term" value="F:metal ion binding"/>
    <property type="evidence" value="ECO:0007669"/>
    <property type="project" value="UniProtKB-UniRule"/>
</dbReference>
<dbReference type="InterPro" id="IPR044298">
    <property type="entry name" value="MIG/MutY"/>
</dbReference>
<keyword evidence="9 16" id="KW-0378">Hydrolase</keyword>
<dbReference type="GO" id="GO:0006298">
    <property type="term" value="P:mismatch repair"/>
    <property type="evidence" value="ECO:0007669"/>
    <property type="project" value="TreeGrafter"/>
</dbReference>
<dbReference type="SUPFAM" id="SSF55811">
    <property type="entry name" value="Nudix"/>
    <property type="match status" value="1"/>
</dbReference>
<evidence type="ECO:0000256" key="6">
    <source>
        <dbReference type="ARBA" id="ARBA00022485"/>
    </source>
</evidence>
<keyword evidence="8 14" id="KW-0227">DNA damage</keyword>
<keyword evidence="10 14" id="KW-0408">Iron</keyword>
<dbReference type="GO" id="GO:0051539">
    <property type="term" value="F:4 iron, 4 sulfur cluster binding"/>
    <property type="evidence" value="ECO:0007669"/>
    <property type="project" value="UniProtKB-UniRule"/>
</dbReference>
<dbReference type="PATRIC" id="fig|1454003.3.peg.928"/>
<dbReference type="SUPFAM" id="SSF48150">
    <property type="entry name" value="DNA-glycosylase"/>
    <property type="match status" value="1"/>
</dbReference>
<dbReference type="GO" id="GO:0035485">
    <property type="term" value="F:adenine/guanine mispair binding"/>
    <property type="evidence" value="ECO:0007669"/>
    <property type="project" value="TreeGrafter"/>
</dbReference>
<comment type="cofactor">
    <cofactor evidence="14">
        <name>[4Fe-4S] cluster</name>
        <dbReference type="ChEBI" id="CHEBI:49883"/>
    </cofactor>
    <text evidence="14">Binds 1 [4Fe-4S] cluster.</text>
</comment>
<evidence type="ECO:0000313" key="16">
    <source>
        <dbReference type="EMBL" id="EXI81956.1"/>
    </source>
</evidence>
<evidence type="ECO:0000256" key="1">
    <source>
        <dbReference type="ARBA" id="ARBA00000843"/>
    </source>
</evidence>
<dbReference type="InterPro" id="IPR003265">
    <property type="entry name" value="HhH-GPD_domain"/>
</dbReference>
<dbReference type="SMART" id="SM00478">
    <property type="entry name" value="ENDO3c"/>
    <property type="match status" value="1"/>
</dbReference>
<dbReference type="InterPro" id="IPR029119">
    <property type="entry name" value="MutY_C"/>
</dbReference>
<keyword evidence="6" id="KW-0004">4Fe-4S</keyword>
<dbReference type="Gene3D" id="1.10.1670.10">
    <property type="entry name" value="Helix-hairpin-Helix base-excision DNA repair enzymes (C-terminal)"/>
    <property type="match status" value="1"/>
</dbReference>
<organism evidence="16 17">
    <name type="scientific">Candidatus Accumulibacter appositus</name>
    <dbReference type="NCBI Taxonomy" id="1454003"/>
    <lineage>
        <taxon>Bacteria</taxon>
        <taxon>Pseudomonadati</taxon>
        <taxon>Pseudomonadota</taxon>
        <taxon>Betaproteobacteria</taxon>
        <taxon>Candidatus Accumulibacter</taxon>
    </lineage>
</organism>
<evidence type="ECO:0000256" key="4">
    <source>
        <dbReference type="ARBA" id="ARBA00012045"/>
    </source>
</evidence>
<evidence type="ECO:0000256" key="12">
    <source>
        <dbReference type="ARBA" id="ARBA00023204"/>
    </source>
</evidence>
<gene>
    <name evidence="16" type="primary">mutY</name>
    <name evidence="16" type="ORF">AW10_00901</name>
</gene>
<dbReference type="Pfam" id="PF14815">
    <property type="entry name" value="NUDIX_4"/>
    <property type="match status" value="1"/>
</dbReference>
<evidence type="ECO:0000256" key="8">
    <source>
        <dbReference type="ARBA" id="ARBA00022763"/>
    </source>
</evidence>
<dbReference type="InterPro" id="IPR015797">
    <property type="entry name" value="NUDIX_hydrolase-like_dom_sf"/>
</dbReference>
<dbReference type="GO" id="GO:0006284">
    <property type="term" value="P:base-excision repair"/>
    <property type="evidence" value="ECO:0007669"/>
    <property type="project" value="UniProtKB-UniRule"/>
</dbReference>
<sequence length="352" mass="39033">MADARDRARRTFAGRVIAWQAEHGRHDLPWQQTRDPYRIWLSEIMLQQTQVRTVLPYYQSFLIRFPTLEALAAAPLDSVLERWSGLGYYARARHLHRCAQVVAAGDGRLSADAEENARLPGIGRSTAAAISVFAFGRRAAILDGNVKRVLARCFAAEAAATAAQDERQMWALAESLLPASDIERYSQGMMDLGATVCTRHQPRCELCPLHEICLACRDGRQAELPRRRARRVPARRLCSLLLLSDGRRILLERRPPVGIWGGLLSLPEASADSATAFAERHGCRLLSSRALTPIEHSFTHFHLTMQVLHCQVEALGLQANQAPLEWLPVDEVAAAALPAPIKKLLLALPRGG</sequence>
<evidence type="ECO:0000256" key="5">
    <source>
        <dbReference type="ARBA" id="ARBA00022023"/>
    </source>
</evidence>
<dbReference type="InterPro" id="IPR005760">
    <property type="entry name" value="A/G_AdeGlyc_MutY"/>
</dbReference>
<evidence type="ECO:0000256" key="14">
    <source>
        <dbReference type="RuleBase" id="RU365096"/>
    </source>
</evidence>
<name>A0A011P2Y9_9PROT</name>
<dbReference type="EMBL" id="JEMX01000015">
    <property type="protein sequence ID" value="EXI81956.1"/>
    <property type="molecule type" value="Genomic_DNA"/>
</dbReference>
<keyword evidence="7" id="KW-0479">Metal-binding</keyword>
<dbReference type="EC" id="3.2.2.31" evidence="4 14"/>
<dbReference type="AlphaFoldDB" id="A0A011P2Y9"/>
<dbReference type="GO" id="GO:0034039">
    <property type="term" value="F:8-oxo-7,8-dihydroguanine DNA N-glycosylase activity"/>
    <property type="evidence" value="ECO:0007669"/>
    <property type="project" value="TreeGrafter"/>
</dbReference>
<dbReference type="InterPro" id="IPR023170">
    <property type="entry name" value="HhH_base_excis_C"/>
</dbReference>
<evidence type="ECO:0000256" key="13">
    <source>
        <dbReference type="ARBA" id="ARBA00023295"/>
    </source>
</evidence>
<dbReference type="CDD" id="cd00056">
    <property type="entry name" value="ENDO3c"/>
    <property type="match status" value="1"/>
</dbReference>
<dbReference type="Proteomes" id="UP000021816">
    <property type="component" value="Unassembled WGS sequence"/>
</dbReference>
<reference evidence="16 17" key="1">
    <citation type="submission" date="2014-02" db="EMBL/GenBank/DDBJ databases">
        <title>Expanding our view of genomic diversity in Candidatus Accumulibacter clades.</title>
        <authorList>
            <person name="Skennerton C.T."/>
            <person name="Barr J.J."/>
            <person name="Slater F.R."/>
            <person name="Bond P.L."/>
            <person name="Tyson G.W."/>
        </authorList>
    </citation>
    <scope>NUCLEOTIDE SEQUENCE [LARGE SCALE GENOMIC DNA]</scope>
    <source>
        <strain evidence="17">BA-92</strain>
    </source>
</reference>
<dbReference type="NCBIfam" id="TIGR01084">
    <property type="entry name" value="mutY"/>
    <property type="match status" value="1"/>
</dbReference>
<dbReference type="Gene3D" id="3.90.79.10">
    <property type="entry name" value="Nucleoside Triphosphate Pyrophosphohydrolase"/>
    <property type="match status" value="1"/>
</dbReference>
<evidence type="ECO:0000256" key="2">
    <source>
        <dbReference type="ARBA" id="ARBA00002933"/>
    </source>
</evidence>
<keyword evidence="11" id="KW-0411">Iron-sulfur</keyword>
<dbReference type="PANTHER" id="PTHR42944:SF1">
    <property type="entry name" value="ADENINE DNA GLYCOSYLASE"/>
    <property type="match status" value="1"/>
</dbReference>
<dbReference type="PANTHER" id="PTHR42944">
    <property type="entry name" value="ADENINE DNA GLYCOSYLASE"/>
    <property type="match status" value="1"/>
</dbReference>
<keyword evidence="13 14" id="KW-0326">Glycosidase</keyword>
<dbReference type="GO" id="GO:0032357">
    <property type="term" value="F:oxidized purine DNA binding"/>
    <property type="evidence" value="ECO:0007669"/>
    <property type="project" value="TreeGrafter"/>
</dbReference>
<comment type="function">
    <text evidence="2">Adenine glycosylase active on G-A mispairs. MutY also corrects error-prone DNA synthesis past GO lesions which are due to the oxidatively damaged form of guanine: 7,8-dihydro-8-oxoguanine (8-oxo-dGTP).</text>
</comment>
<dbReference type="CDD" id="cd03431">
    <property type="entry name" value="NUDIX_DNA_Glycosylase_C-MutY"/>
    <property type="match status" value="1"/>
</dbReference>
<accession>A0A011P2Y9</accession>
<dbReference type="Pfam" id="PF00730">
    <property type="entry name" value="HhH-GPD"/>
    <property type="match status" value="1"/>
</dbReference>
<evidence type="ECO:0000256" key="7">
    <source>
        <dbReference type="ARBA" id="ARBA00022723"/>
    </source>
</evidence>
<protein>
    <recommendedName>
        <fullName evidence="5 14">Adenine DNA glycosylase</fullName>
        <ecNumber evidence="4 14">3.2.2.31</ecNumber>
    </recommendedName>
</protein>
<dbReference type="STRING" id="1454003.AW10_00901"/>
<evidence type="ECO:0000256" key="9">
    <source>
        <dbReference type="ARBA" id="ARBA00022801"/>
    </source>
</evidence>
<comment type="catalytic activity">
    <reaction evidence="1 14">
        <text>Hydrolyzes free adenine bases from 7,8-dihydro-8-oxoguanine:adenine mismatched double-stranded DNA, leaving an apurinic site.</text>
        <dbReference type="EC" id="3.2.2.31"/>
    </reaction>
</comment>
<keyword evidence="12" id="KW-0234">DNA repair</keyword>
<evidence type="ECO:0000256" key="11">
    <source>
        <dbReference type="ARBA" id="ARBA00023014"/>
    </source>
</evidence>
<evidence type="ECO:0000313" key="17">
    <source>
        <dbReference type="Proteomes" id="UP000021816"/>
    </source>
</evidence>
<proteinExistence type="inferred from homology"/>
<evidence type="ECO:0000256" key="3">
    <source>
        <dbReference type="ARBA" id="ARBA00008343"/>
    </source>
</evidence>
<evidence type="ECO:0000256" key="10">
    <source>
        <dbReference type="ARBA" id="ARBA00023004"/>
    </source>
</evidence>
<comment type="similarity">
    <text evidence="3 14">Belongs to the Nth/MutY family.</text>
</comment>
<feature type="domain" description="HhH-GPD" evidence="15">
    <location>
        <begin position="45"/>
        <end position="195"/>
    </location>
</feature>
<dbReference type="Gene3D" id="1.10.340.30">
    <property type="entry name" value="Hypothetical protein, domain 2"/>
    <property type="match status" value="1"/>
</dbReference>
<dbReference type="GO" id="GO:0000701">
    <property type="term" value="F:purine-specific mismatch base pair DNA N-glycosylase activity"/>
    <property type="evidence" value="ECO:0007669"/>
    <property type="project" value="UniProtKB-EC"/>
</dbReference>
<evidence type="ECO:0000259" key="15">
    <source>
        <dbReference type="SMART" id="SM00478"/>
    </source>
</evidence>
<comment type="caution">
    <text evidence="16">The sequence shown here is derived from an EMBL/GenBank/DDBJ whole genome shotgun (WGS) entry which is preliminary data.</text>
</comment>
<dbReference type="InterPro" id="IPR011257">
    <property type="entry name" value="DNA_glycosylase"/>
</dbReference>